<accession>F4RPU1</accession>
<dbReference type="GeneID" id="18923175"/>
<feature type="region of interest" description="Disordered" evidence="1">
    <location>
        <begin position="257"/>
        <end position="292"/>
    </location>
</feature>
<proteinExistence type="predicted"/>
<dbReference type="RefSeq" id="XP_007411094.1">
    <property type="nucleotide sequence ID" value="XM_007411032.1"/>
</dbReference>
<dbReference type="InParanoid" id="F4RPU1"/>
<evidence type="ECO:0000313" key="3">
    <source>
        <dbReference type="Proteomes" id="UP000001072"/>
    </source>
</evidence>
<feature type="compositionally biased region" description="Polar residues" evidence="1">
    <location>
        <begin position="185"/>
        <end position="194"/>
    </location>
</feature>
<evidence type="ECO:0000313" key="2">
    <source>
        <dbReference type="EMBL" id="EGG05605.1"/>
    </source>
</evidence>
<dbReference type="VEuPathDB" id="FungiDB:MELLADRAFT_107442"/>
<dbReference type="Proteomes" id="UP000001072">
    <property type="component" value="Unassembled WGS sequence"/>
</dbReference>
<reference evidence="3" key="1">
    <citation type="journal article" date="2011" name="Proc. Natl. Acad. Sci. U.S.A.">
        <title>Obligate biotrophy features unraveled by the genomic analysis of rust fungi.</title>
        <authorList>
            <person name="Duplessis S."/>
            <person name="Cuomo C.A."/>
            <person name="Lin Y.-C."/>
            <person name="Aerts A."/>
            <person name="Tisserant E."/>
            <person name="Veneault-Fourrey C."/>
            <person name="Joly D.L."/>
            <person name="Hacquard S."/>
            <person name="Amselem J."/>
            <person name="Cantarel B.L."/>
            <person name="Chiu R."/>
            <person name="Coutinho P.M."/>
            <person name="Feau N."/>
            <person name="Field M."/>
            <person name="Frey P."/>
            <person name="Gelhaye E."/>
            <person name="Goldberg J."/>
            <person name="Grabherr M.G."/>
            <person name="Kodira C.D."/>
            <person name="Kohler A."/>
            <person name="Kuees U."/>
            <person name="Lindquist E.A."/>
            <person name="Lucas S.M."/>
            <person name="Mago R."/>
            <person name="Mauceli E."/>
            <person name="Morin E."/>
            <person name="Murat C."/>
            <person name="Pangilinan J.L."/>
            <person name="Park R."/>
            <person name="Pearson M."/>
            <person name="Quesneville H."/>
            <person name="Rouhier N."/>
            <person name="Sakthikumar S."/>
            <person name="Salamov A.A."/>
            <person name="Schmutz J."/>
            <person name="Selles B."/>
            <person name="Shapiro H."/>
            <person name="Tanguay P."/>
            <person name="Tuskan G.A."/>
            <person name="Henrissat B."/>
            <person name="Van de Peer Y."/>
            <person name="Rouze P."/>
            <person name="Ellis J.G."/>
            <person name="Dodds P.N."/>
            <person name="Schein J.E."/>
            <person name="Zhong S."/>
            <person name="Hamelin R.C."/>
            <person name="Grigoriev I.V."/>
            <person name="Szabo L.J."/>
            <person name="Martin F."/>
        </authorList>
    </citation>
    <scope>NUCLEOTIDE SEQUENCE [LARGE SCALE GENOMIC DNA]</scope>
    <source>
        <strain evidence="3">98AG31 / pathotype 3-4-7</strain>
    </source>
</reference>
<protein>
    <submittedName>
        <fullName evidence="2">Uncharacterized protein</fullName>
    </submittedName>
</protein>
<keyword evidence="3" id="KW-1185">Reference proteome</keyword>
<feature type="region of interest" description="Disordered" evidence="1">
    <location>
        <begin position="171"/>
        <end position="223"/>
    </location>
</feature>
<name>F4RPU1_MELLP</name>
<gene>
    <name evidence="2" type="ORF">MELLADRAFT_107442</name>
</gene>
<dbReference type="AlphaFoldDB" id="F4RPU1"/>
<feature type="compositionally biased region" description="Polar residues" evidence="1">
    <location>
        <begin position="266"/>
        <end position="278"/>
    </location>
</feature>
<dbReference type="HOGENOM" id="CLU_792447_0_0_1"/>
<sequence>MTIATTIGKRDYDVETYEKGKDMSKVQNYTTKGFLREYTCTYAHETNPHAANGITHVPPSEMSNRRQHSSRTLFACFETPAAAINSSELCLPYSQLIFLISVPTYPNTTMSSAAAAYVQANNNEYFVQCTSGPNTGQWMCKLCSSRTFKDKSRHSKLTTHIDRVRLAIEEANGPRRTMGPPGLASRSTFANSAPSLPRESPADSDVRFEDPPNPVDNTCSDDPMSDIFDNHSDDLESLYDASHWIEIDLSEAGQSSMDLDDFMDNASENDQQSETGSKGDNDPTPITNPRLPWYPLRKKEHAAALLIMGTGRNLTSTAEYNRLRCILKLVMNVHLPDLVWVTDQDLHYLA</sequence>
<feature type="compositionally biased region" description="Basic and acidic residues" evidence="1">
    <location>
        <begin position="200"/>
        <end position="210"/>
    </location>
</feature>
<dbReference type="EMBL" id="GL883112">
    <property type="protein sequence ID" value="EGG05605.1"/>
    <property type="molecule type" value="Genomic_DNA"/>
</dbReference>
<evidence type="ECO:0000256" key="1">
    <source>
        <dbReference type="SAM" id="MobiDB-lite"/>
    </source>
</evidence>
<dbReference type="KEGG" id="mlr:MELLADRAFT_107442"/>
<organism evidence="3">
    <name type="scientific">Melampsora larici-populina (strain 98AG31 / pathotype 3-4-7)</name>
    <name type="common">Poplar leaf rust fungus</name>
    <dbReference type="NCBI Taxonomy" id="747676"/>
    <lineage>
        <taxon>Eukaryota</taxon>
        <taxon>Fungi</taxon>
        <taxon>Dikarya</taxon>
        <taxon>Basidiomycota</taxon>
        <taxon>Pucciniomycotina</taxon>
        <taxon>Pucciniomycetes</taxon>
        <taxon>Pucciniales</taxon>
        <taxon>Melampsoraceae</taxon>
        <taxon>Melampsora</taxon>
    </lineage>
</organism>